<dbReference type="Proteomes" id="UP000502823">
    <property type="component" value="Unassembled WGS sequence"/>
</dbReference>
<feature type="domain" description="GTF3C1 extended winged-helix" evidence="8">
    <location>
        <begin position="592"/>
        <end position="695"/>
    </location>
</feature>
<dbReference type="GO" id="GO:0000127">
    <property type="term" value="C:transcription factor TFIIIC complex"/>
    <property type="evidence" value="ECO:0007669"/>
    <property type="project" value="InterPro"/>
</dbReference>
<keyword evidence="3" id="KW-0238">DNA-binding</keyword>
<name>A0A6L2PB31_COPFO</name>
<dbReference type="PANTHER" id="PTHR15180:SF1">
    <property type="entry name" value="GENERAL TRANSCRIPTION FACTOR 3C POLYPEPTIDE 1"/>
    <property type="match status" value="1"/>
</dbReference>
<evidence type="ECO:0000313" key="10">
    <source>
        <dbReference type="Proteomes" id="UP000502823"/>
    </source>
</evidence>
<feature type="compositionally biased region" description="Basic and acidic residues" evidence="6">
    <location>
        <begin position="514"/>
        <end position="523"/>
    </location>
</feature>
<dbReference type="EMBL" id="BLKM01009851">
    <property type="protein sequence ID" value="GFG28372.1"/>
    <property type="molecule type" value="Genomic_DNA"/>
</dbReference>
<dbReference type="FunCoup" id="A0A6L2PB31">
    <property type="interactions" value="211"/>
</dbReference>
<evidence type="ECO:0000256" key="4">
    <source>
        <dbReference type="ARBA" id="ARBA00023163"/>
    </source>
</evidence>
<feature type="compositionally biased region" description="Polar residues" evidence="6">
    <location>
        <begin position="1611"/>
        <end position="1621"/>
    </location>
</feature>
<dbReference type="InterPro" id="IPR044210">
    <property type="entry name" value="Tfc3-like"/>
</dbReference>
<evidence type="ECO:0000256" key="3">
    <source>
        <dbReference type="ARBA" id="ARBA00023125"/>
    </source>
</evidence>
<feature type="compositionally biased region" description="Basic residues" evidence="6">
    <location>
        <begin position="470"/>
        <end position="488"/>
    </location>
</feature>
<organism evidence="9 10">
    <name type="scientific">Coptotermes formosanus</name>
    <name type="common">Formosan subterranean termite</name>
    <dbReference type="NCBI Taxonomy" id="36987"/>
    <lineage>
        <taxon>Eukaryota</taxon>
        <taxon>Metazoa</taxon>
        <taxon>Ecdysozoa</taxon>
        <taxon>Arthropoda</taxon>
        <taxon>Hexapoda</taxon>
        <taxon>Insecta</taxon>
        <taxon>Pterygota</taxon>
        <taxon>Neoptera</taxon>
        <taxon>Polyneoptera</taxon>
        <taxon>Dictyoptera</taxon>
        <taxon>Blattodea</taxon>
        <taxon>Blattoidea</taxon>
        <taxon>Termitoidae</taxon>
        <taxon>Rhinotermitidae</taxon>
        <taxon>Coptotermes</taxon>
    </lineage>
</organism>
<protein>
    <submittedName>
        <fullName evidence="9">Uncharacterized protein</fullName>
    </submittedName>
</protein>
<feature type="compositionally biased region" description="Basic and acidic residues" evidence="6">
    <location>
        <begin position="1726"/>
        <end position="1735"/>
    </location>
</feature>
<dbReference type="InterPro" id="IPR056467">
    <property type="entry name" value="eWH_GTF3C1"/>
</dbReference>
<accession>A0A6L2PB31</accession>
<feature type="compositionally biased region" description="Basic and acidic residues" evidence="6">
    <location>
        <begin position="489"/>
        <end position="507"/>
    </location>
</feature>
<keyword evidence="2" id="KW-0597">Phosphoprotein</keyword>
<feature type="region of interest" description="Disordered" evidence="6">
    <location>
        <begin position="1715"/>
        <end position="1735"/>
    </location>
</feature>
<evidence type="ECO:0000256" key="2">
    <source>
        <dbReference type="ARBA" id="ARBA00022553"/>
    </source>
</evidence>
<dbReference type="Pfam" id="PF04182">
    <property type="entry name" value="B-block_TFIIIC"/>
    <property type="match status" value="1"/>
</dbReference>
<dbReference type="InterPro" id="IPR035625">
    <property type="entry name" value="Tfc3-like_eWH"/>
</dbReference>
<evidence type="ECO:0000313" key="9">
    <source>
        <dbReference type="EMBL" id="GFG28372.1"/>
    </source>
</evidence>
<dbReference type="GO" id="GO:0042791">
    <property type="term" value="P:5S class rRNA transcription by RNA polymerase III"/>
    <property type="evidence" value="ECO:0007669"/>
    <property type="project" value="TreeGrafter"/>
</dbReference>
<evidence type="ECO:0000259" key="8">
    <source>
        <dbReference type="Pfam" id="PF24101"/>
    </source>
</evidence>
<dbReference type="GO" id="GO:0003677">
    <property type="term" value="F:DNA binding"/>
    <property type="evidence" value="ECO:0007669"/>
    <property type="project" value="UniProtKB-KW"/>
</dbReference>
<comment type="subcellular location">
    <subcellularLocation>
        <location evidence="1">Nucleus</location>
    </subcellularLocation>
</comment>
<feature type="region of interest" description="Disordered" evidence="6">
    <location>
        <begin position="467"/>
        <end position="547"/>
    </location>
</feature>
<keyword evidence="5" id="KW-0539">Nucleus</keyword>
<evidence type="ECO:0000256" key="5">
    <source>
        <dbReference type="ARBA" id="ARBA00023242"/>
    </source>
</evidence>
<dbReference type="GO" id="GO:0006384">
    <property type="term" value="P:transcription initiation at RNA polymerase III promoter"/>
    <property type="evidence" value="ECO:0007669"/>
    <property type="project" value="InterPro"/>
</dbReference>
<reference evidence="10" key="1">
    <citation type="submission" date="2020-01" db="EMBL/GenBank/DDBJ databases">
        <title>Draft genome sequence of the Termite Coptotermes fromosanus.</title>
        <authorList>
            <person name="Itakura S."/>
            <person name="Yosikawa Y."/>
            <person name="Umezawa K."/>
        </authorList>
    </citation>
    <scope>NUCLEOTIDE SEQUENCE [LARGE SCALE GENOMIC DNA]</scope>
</reference>
<keyword evidence="4" id="KW-0804">Transcription</keyword>
<evidence type="ECO:0000256" key="6">
    <source>
        <dbReference type="SAM" id="MobiDB-lite"/>
    </source>
</evidence>
<proteinExistence type="predicted"/>
<dbReference type="OrthoDB" id="68020at2759"/>
<feature type="region of interest" description="Disordered" evidence="6">
    <location>
        <begin position="1501"/>
        <end position="1538"/>
    </location>
</feature>
<feature type="compositionally biased region" description="Acidic residues" evidence="6">
    <location>
        <begin position="1514"/>
        <end position="1534"/>
    </location>
</feature>
<dbReference type="GO" id="GO:0005634">
    <property type="term" value="C:nucleus"/>
    <property type="evidence" value="ECO:0007669"/>
    <property type="project" value="UniProtKB-SubCell"/>
</dbReference>
<dbReference type="InParanoid" id="A0A6L2PB31"/>
<dbReference type="PANTHER" id="PTHR15180">
    <property type="entry name" value="GENERAL TRANSCRIPTION FACTOR 3C POLYPEPTIDE 1"/>
    <property type="match status" value="1"/>
</dbReference>
<feature type="region of interest" description="Disordered" evidence="6">
    <location>
        <begin position="1595"/>
        <end position="1621"/>
    </location>
</feature>
<gene>
    <name evidence="9" type="ORF">Cfor_01748</name>
</gene>
<evidence type="ECO:0000256" key="1">
    <source>
        <dbReference type="ARBA" id="ARBA00004123"/>
    </source>
</evidence>
<dbReference type="InterPro" id="IPR007309">
    <property type="entry name" value="TFIIIC_Bblock-bd"/>
</dbReference>
<feature type="compositionally biased region" description="Low complexity" evidence="6">
    <location>
        <begin position="1598"/>
        <end position="1610"/>
    </location>
</feature>
<sequence>MDFSAAADNALCLKCSMYKVARTGALSNYGCFYMEYFVQQSKTVIDEIALEGLDGITLEGLWTRLSCRPNFTCTLDEKSKTFIWNIIRQLNDIEMYELPTARKSLVIFNRYDNVDPELGMILEPSSVPEDIYPHCPVEDNEKKVMGSCSTWDSKLALVATQDARNTALMGLNVNPGLELTIMQYCVLERIGRSRYMGEVTQGKVSLQLLGEDPKALFYHRKFLIKHKLIVKQVHQQKTGTQNSTGSLLHLPRFQVERKPKALFLTEKVIEILKTRENCLAEYEEIRKELGLSSSLKKLFKTFDFQRYVKTDLWLPYRQMYPLASVSEWKHKGSDREKKIRAIQLINPDMDVREIWIKDDDIEDDDDTPPGLLDTSELLLDRSILSQAFNIVENAGPEGVSQMELSVKMGVCKLRARTLCRNLLKKGVLSTFMNDVGRQRVYRYMSKKFVKEGKMSVEFMREKEKMLTLVGHKRDKKQSKNKGKSKKVSSSKEDDNVHVTKKRLREEGTAADSGLDLKKMKVDTDETAEASSGEELASPEEPLTDAQAAAVEQKIETRILEDVEYVPGIKEHQASFTEELLKMDPDNKDIPNITYRLLRRANIIIEAVRTHKVIDDLTKLMKHISEEEDKEGYNVKIDKKSLVRLLVKLSRDGHVKVIKIVLKGGTKEKVLSFVCEPDITTDHSIIQSAIEQAKMKFFILGKDRLAKLCSDTKEKENRDVLSESMHRSCDGLKTLPSSKNKFKTQGYAYDSRVGKKYGFSPKFVRMQVMHQFLFYLIYGYTGSENLDQAATINRLRQRDDSVTDEIAEEMATVYGEDVDWKMFVPPLPTHAGWPKGWAIMCDLLLRLPLCLFVKVFNVSFIIPELEQYLMHPIRRHYLIRHLPSHLRNILIIARRYIYGIHEVMQRLCYVGLIQFGPQRLKEKDQVFVFLNRKATLLDTTPSRPGYHQVSEDMTYTEHKYEFHTLDDVDKYWYEMWNFCIHTQLGGRMCVTGKDIVLEVLQNKQVMIEAIQPRLPEEAAMLDTGAIPGDKRGAAGLDSAFFSHLKRNWNWANATACTEAANNSNVMVKPQEKSAKAAFPAKKRLIGPRTEAKKDTTETRIKGPKKRNFVRHVLPRKTRGFHKPYYDEVDMKALQLMSKLRVEWSTTEDNLLLLCKVASTYLCPIPRKQIINFQMIRDCLHQICPSSQNKTSRACQRRILYMMKNPATAHSVALHLEDVRQDPNVIRQFGNTIQELRSKTDDIEELEKMANERFKGLLKPNAISCSKQYDLVYPSPTIKKRGRFQDVKNVVDIYCAVVNAIIHSSLCCVTDKTSYTYQLFQVYQQYPDSLLRSAMAKIRSDQMVSMKKSYMRLKQKTGNYLPVSSSPYQLSISYVYQLQSKYQHDIFYKSYSMVKKMCTWYAEHVEDIDSASGVEAAVTDGGTAAALVELFTRKQISFEVEIPEQVIILDPRVSEKDETYARIVQRYRDILQLYKVGKELATSSLIFKRPYMDLVGAEEVWSKEGDLPSGSKDTDADQEDGDPDDYELDTAEDVEEQSTNINQQTAIARAATRIALYMMREELGDAMLGEKQHAHDFFVVNSCKVYCKVKPPSNNKLRMSEVTSSESNSNENKQGSFQVDTDQNTTFRKMSPCKTVEVSQAECSMEQCDIPVLDEQSVNVSQEVCSGKQQEDLASRIQSGNISSNNQCHKSIEREDVVIDPSAQDKEDAELDTVCENQKGNTEGGQALKEDKGADEDRQHVVDVQISESEIENADGNENAPVTTLSIKDIERHVPESFLPITSKETKKVLEKIVSNLMVSDEDVREEEVESAFILSGAADSDWKKAKGIITYVMEKKEVGATMKEIRRKFRKPESVMSLAEVLALLTKSRILYRSGVTTVHYIYHMYMKPWLVHSYKLLRLEREKLVPPPQEAVINVAPQDSDDASEKQSGKTHERIRAWRRQRLLATAREVERAVHTLHLSGTEKIHVAIRPWVRVDGSLNRRVLDRMLGSVLGHCMYSPGVSIKSIAEHFSPALQPYQVRELIEVMIAR</sequence>
<dbReference type="CDD" id="cd16169">
    <property type="entry name" value="Tau138_eWH"/>
    <property type="match status" value="1"/>
</dbReference>
<evidence type="ECO:0000259" key="7">
    <source>
        <dbReference type="Pfam" id="PF04182"/>
    </source>
</evidence>
<comment type="caution">
    <text evidence="9">The sequence shown here is derived from an EMBL/GenBank/DDBJ whole genome shotgun (WGS) entry which is preliminary data.</text>
</comment>
<feature type="domain" description="B-block binding subunit of TFIIIC" evidence="7">
    <location>
        <begin position="182"/>
        <end position="254"/>
    </location>
</feature>
<dbReference type="Pfam" id="PF24101">
    <property type="entry name" value="WHD_GTF3C1"/>
    <property type="match status" value="1"/>
</dbReference>
<keyword evidence="10" id="KW-1185">Reference proteome</keyword>